<feature type="transmembrane region" description="Helical" evidence="3">
    <location>
        <begin position="6"/>
        <end position="27"/>
    </location>
</feature>
<gene>
    <name evidence="5" type="ORF">LODBEIA_P08800</name>
</gene>
<feature type="compositionally biased region" description="Acidic residues" evidence="2">
    <location>
        <begin position="232"/>
        <end position="264"/>
    </location>
</feature>
<dbReference type="PANTHER" id="PTHR22775">
    <property type="entry name" value="SORTING NEXIN"/>
    <property type="match status" value="1"/>
</dbReference>
<dbReference type="RefSeq" id="XP_066827818.1">
    <property type="nucleotide sequence ID" value="XM_066976849.1"/>
</dbReference>
<evidence type="ECO:0000256" key="2">
    <source>
        <dbReference type="SAM" id="MobiDB-lite"/>
    </source>
</evidence>
<dbReference type="Pfam" id="PF00787">
    <property type="entry name" value="PX"/>
    <property type="match status" value="1"/>
</dbReference>
<feature type="region of interest" description="Disordered" evidence="2">
    <location>
        <begin position="228"/>
        <end position="278"/>
    </location>
</feature>
<keyword evidence="3" id="KW-0812">Transmembrane</keyword>
<keyword evidence="3" id="KW-1133">Transmembrane helix</keyword>
<dbReference type="PANTHER" id="PTHR22775:SF47">
    <property type="entry name" value="MEIOTICALLY UP-REGULATED GENE 122 PROTEIN"/>
    <property type="match status" value="1"/>
</dbReference>
<dbReference type="EMBL" id="OZ022405">
    <property type="protein sequence ID" value="CAK9436322.1"/>
    <property type="molecule type" value="Genomic_DNA"/>
</dbReference>
<sequence>MVFWYFAAACVGFSLTCCFLISISVRFRASPRPKRRVIQRFRFVDNWDNEVAAITTNTSKVSDSKFDELCDLVIASFVTPWYQHVTNSPLLPIHIKLLMSRLIQRLKVDNVENIIGNVTDSFQQEISKYKASKQPLSEACKADELHHLRVQVSRVMQAMPSDSKLEKTLMLEVLSAALSIAIDAISEGDFYNMMIVKFLGGARDEGRELKAILGETFKAQSAIADDYVNNNGEDEDDGDDGDDGDDDDDDDDDDEDVDGDESDVDGTPGTSHKDINALPLETEIPNQITIKSTLSENKSVWFIIEASTESKSGWIFARRYSQFRKLHNYLQKKYRLQVQLPKSVFQTSIEARRSQLELYLRRLIGLEPLQHDRVFKKFISQQSLTSHFTKTLNLRPMFDSKFIFVVETIVLRLLKSRLSQFDAEKCVQILKDSLFEGGKLKAVQERTEAQKLFTQREARELLDSFMSETCSLVFGAEKTAEASAFIFELLQNEKLNKRLLLNALDQFVNEIVR</sequence>
<accession>A0ABP0ZES1</accession>
<dbReference type="Pfam" id="PF08628">
    <property type="entry name" value="Nexin_C"/>
    <property type="match status" value="1"/>
</dbReference>
<keyword evidence="3" id="KW-0472">Membrane</keyword>
<dbReference type="InterPro" id="IPR013937">
    <property type="entry name" value="Sorting_nexin_C"/>
</dbReference>
<dbReference type="GeneID" id="92206076"/>
<evidence type="ECO:0000313" key="6">
    <source>
        <dbReference type="Proteomes" id="UP001497383"/>
    </source>
</evidence>
<dbReference type="InterPro" id="IPR016024">
    <property type="entry name" value="ARM-type_fold"/>
</dbReference>
<proteinExistence type="inferred from homology"/>
<organism evidence="5 6">
    <name type="scientific">Lodderomyces beijingensis</name>
    <dbReference type="NCBI Taxonomy" id="1775926"/>
    <lineage>
        <taxon>Eukaryota</taxon>
        <taxon>Fungi</taxon>
        <taxon>Dikarya</taxon>
        <taxon>Ascomycota</taxon>
        <taxon>Saccharomycotina</taxon>
        <taxon>Pichiomycetes</taxon>
        <taxon>Debaryomycetaceae</taxon>
        <taxon>Candida/Lodderomyces clade</taxon>
        <taxon>Lodderomyces</taxon>
    </lineage>
</organism>
<dbReference type="CDD" id="cd06093">
    <property type="entry name" value="PX_domain"/>
    <property type="match status" value="1"/>
</dbReference>
<dbReference type="Pfam" id="PF02194">
    <property type="entry name" value="PXA"/>
    <property type="match status" value="1"/>
</dbReference>
<dbReference type="InterPro" id="IPR001683">
    <property type="entry name" value="PX_dom"/>
</dbReference>
<name>A0ABP0ZES1_9ASCO</name>
<dbReference type="Gene3D" id="3.30.1520.10">
    <property type="entry name" value="Phox-like domain"/>
    <property type="match status" value="1"/>
</dbReference>
<evidence type="ECO:0000256" key="3">
    <source>
        <dbReference type="SAM" id="Phobius"/>
    </source>
</evidence>
<reference evidence="5 6" key="1">
    <citation type="submission" date="2024-03" db="EMBL/GenBank/DDBJ databases">
        <authorList>
            <person name="Brejova B."/>
        </authorList>
    </citation>
    <scope>NUCLEOTIDE SEQUENCE [LARGE SCALE GENOMIC DNA]</scope>
    <source>
        <strain evidence="5 6">CBS 14171</strain>
    </source>
</reference>
<keyword evidence="6" id="KW-1185">Reference proteome</keyword>
<evidence type="ECO:0000259" key="4">
    <source>
        <dbReference type="PROSITE" id="PS50195"/>
    </source>
</evidence>
<feature type="domain" description="PX" evidence="4">
    <location>
        <begin position="280"/>
        <end position="385"/>
    </location>
</feature>
<comment type="similarity">
    <text evidence="1">Belongs to the sorting nexin family.</text>
</comment>
<dbReference type="InterPro" id="IPR036871">
    <property type="entry name" value="PX_dom_sf"/>
</dbReference>
<dbReference type="PROSITE" id="PS50195">
    <property type="entry name" value="PX"/>
    <property type="match status" value="1"/>
</dbReference>
<dbReference type="Proteomes" id="UP001497383">
    <property type="component" value="Chromosome 1"/>
</dbReference>
<dbReference type="SUPFAM" id="SSF64268">
    <property type="entry name" value="PX domain"/>
    <property type="match status" value="1"/>
</dbReference>
<dbReference type="InterPro" id="IPR003114">
    <property type="entry name" value="Phox_assoc"/>
</dbReference>
<evidence type="ECO:0000256" key="1">
    <source>
        <dbReference type="ARBA" id="ARBA00010883"/>
    </source>
</evidence>
<protein>
    <recommendedName>
        <fullName evidence="4">PX domain-containing protein</fullName>
    </recommendedName>
</protein>
<evidence type="ECO:0000313" key="5">
    <source>
        <dbReference type="EMBL" id="CAK9436322.1"/>
    </source>
</evidence>
<dbReference type="SUPFAM" id="SSF48371">
    <property type="entry name" value="ARM repeat"/>
    <property type="match status" value="1"/>
</dbReference>
<dbReference type="SMART" id="SM00312">
    <property type="entry name" value="PX"/>
    <property type="match status" value="1"/>
</dbReference>